<protein>
    <submittedName>
        <fullName evidence="2">Trafficking protein particle complex subunit 10-like</fullName>
    </submittedName>
</protein>
<dbReference type="GO" id="GO:1990071">
    <property type="term" value="C:TRAPPII protein complex"/>
    <property type="evidence" value="ECO:0007669"/>
    <property type="project" value="InterPro"/>
</dbReference>
<dbReference type="Pfam" id="PF12584">
    <property type="entry name" value="TRAPPC10"/>
    <property type="match status" value="1"/>
</dbReference>
<dbReference type="GO" id="GO:0006891">
    <property type="term" value="P:intra-Golgi vesicle-mediated transport"/>
    <property type="evidence" value="ECO:0007669"/>
    <property type="project" value="TreeGrafter"/>
</dbReference>
<name>A0A392MK44_9FABA</name>
<dbReference type="InterPro" id="IPR045126">
    <property type="entry name" value="TRAPPC10/Trs130"/>
</dbReference>
<gene>
    <name evidence="2" type="ORF">A2U01_0008753</name>
</gene>
<dbReference type="GO" id="GO:0034498">
    <property type="term" value="P:early endosome to Golgi transport"/>
    <property type="evidence" value="ECO:0007669"/>
    <property type="project" value="TreeGrafter"/>
</dbReference>
<dbReference type="PANTHER" id="PTHR13251">
    <property type="entry name" value="EPILEPSY HOLOPROSENCEPHALY CANDIDATE 1/TMEM1"/>
    <property type="match status" value="1"/>
</dbReference>
<dbReference type="GO" id="GO:0005829">
    <property type="term" value="C:cytosol"/>
    <property type="evidence" value="ECO:0007669"/>
    <property type="project" value="GOC"/>
</dbReference>
<feature type="domain" description="TRAPPC10/Trs130 C-terminal" evidence="1">
    <location>
        <begin position="69"/>
        <end position="148"/>
    </location>
</feature>
<evidence type="ECO:0000259" key="1">
    <source>
        <dbReference type="Pfam" id="PF12584"/>
    </source>
</evidence>
<accession>A0A392MK44</accession>
<evidence type="ECO:0000313" key="3">
    <source>
        <dbReference type="Proteomes" id="UP000265520"/>
    </source>
</evidence>
<reference evidence="2 3" key="1">
    <citation type="journal article" date="2018" name="Front. Plant Sci.">
        <title>Red Clover (Trifolium pratense) and Zigzag Clover (T. medium) - A Picture of Genomic Similarities and Differences.</title>
        <authorList>
            <person name="Dluhosova J."/>
            <person name="Istvanek J."/>
            <person name="Nedelnik J."/>
            <person name="Repkova J."/>
        </authorList>
    </citation>
    <scope>NUCLEOTIDE SEQUENCE [LARGE SCALE GENOMIC DNA]</scope>
    <source>
        <strain evidence="3">cv. 10/8</strain>
        <tissue evidence="2">Leaf</tissue>
    </source>
</reference>
<dbReference type="AlphaFoldDB" id="A0A392MK44"/>
<evidence type="ECO:0000313" key="2">
    <source>
        <dbReference type="EMBL" id="MCH87872.1"/>
    </source>
</evidence>
<dbReference type="Proteomes" id="UP000265520">
    <property type="component" value="Unassembled WGS sequence"/>
</dbReference>
<organism evidence="2 3">
    <name type="scientific">Trifolium medium</name>
    <dbReference type="NCBI Taxonomy" id="97028"/>
    <lineage>
        <taxon>Eukaryota</taxon>
        <taxon>Viridiplantae</taxon>
        <taxon>Streptophyta</taxon>
        <taxon>Embryophyta</taxon>
        <taxon>Tracheophyta</taxon>
        <taxon>Spermatophyta</taxon>
        <taxon>Magnoliopsida</taxon>
        <taxon>eudicotyledons</taxon>
        <taxon>Gunneridae</taxon>
        <taxon>Pentapetalae</taxon>
        <taxon>rosids</taxon>
        <taxon>fabids</taxon>
        <taxon>Fabales</taxon>
        <taxon>Fabaceae</taxon>
        <taxon>Papilionoideae</taxon>
        <taxon>50 kb inversion clade</taxon>
        <taxon>NPAAA clade</taxon>
        <taxon>Hologalegina</taxon>
        <taxon>IRL clade</taxon>
        <taxon>Trifolieae</taxon>
        <taxon>Trifolium</taxon>
    </lineage>
</organism>
<proteinExistence type="predicted"/>
<keyword evidence="3" id="KW-1185">Reference proteome</keyword>
<feature type="non-terminal residue" evidence="2">
    <location>
        <position position="1"/>
    </location>
</feature>
<dbReference type="EMBL" id="LXQA010013072">
    <property type="protein sequence ID" value="MCH87872.1"/>
    <property type="molecule type" value="Genomic_DNA"/>
</dbReference>
<comment type="caution">
    <text evidence="2">The sequence shown here is derived from an EMBL/GenBank/DDBJ whole genome shotgun (WGS) entry which is preliminary data.</text>
</comment>
<dbReference type="PANTHER" id="PTHR13251:SF3">
    <property type="entry name" value="TRAFFICKING PROTEIN PARTICLE COMPLEX SUBUNIT 10"/>
    <property type="match status" value="1"/>
</dbReference>
<sequence length="187" mass="20474">TVKQPESILNIKYGISGDRAIGAHPPFINESTGVDGARQELIFKSVIVLQRPVLDPCLAVGFLPLPSDGIRVGQLVKMQWRVERLKDLKEKETSEQNDEVLYEVNANSGNWMIAGRKRGHVSLSKNQGSRIIITVLCMPLVAGYVRPPLLGLPEIDEANIRCKPSGPHLVCVLPPTLSSSFCIPVNS</sequence>
<dbReference type="InterPro" id="IPR022233">
    <property type="entry name" value="TRAPPC10/Trs130_C"/>
</dbReference>